<dbReference type="Pfam" id="PF00293">
    <property type="entry name" value="NUDIX"/>
    <property type="match status" value="1"/>
</dbReference>
<dbReference type="PANTHER" id="PTHR43736">
    <property type="entry name" value="ADP-RIBOSE PYROPHOSPHATASE"/>
    <property type="match status" value="1"/>
</dbReference>
<comment type="similarity">
    <text evidence="1">Belongs to the Nudix hydrolase family.</text>
</comment>
<comment type="caution">
    <text evidence="3">The sequence shown here is derived from an EMBL/GenBank/DDBJ whole genome shotgun (WGS) entry which is preliminary data.</text>
</comment>
<dbReference type="InterPro" id="IPR000086">
    <property type="entry name" value="NUDIX_hydrolase_dom"/>
</dbReference>
<protein>
    <recommendedName>
        <fullName evidence="2">Nudix hydrolase domain-containing protein</fullName>
    </recommendedName>
</protein>
<dbReference type="InterPro" id="IPR015797">
    <property type="entry name" value="NUDIX_hydrolase-like_dom_sf"/>
</dbReference>
<accession>A0A8J3IEB3</accession>
<gene>
    <name evidence="3" type="ORF">KSF_028040</name>
</gene>
<dbReference type="PANTHER" id="PTHR43736:SF1">
    <property type="entry name" value="DIHYDRONEOPTERIN TRIPHOSPHATE DIPHOSPHATASE"/>
    <property type="match status" value="1"/>
</dbReference>
<evidence type="ECO:0000256" key="1">
    <source>
        <dbReference type="ARBA" id="ARBA00005582"/>
    </source>
</evidence>
<dbReference type="SUPFAM" id="SSF55811">
    <property type="entry name" value="Nudix"/>
    <property type="match status" value="1"/>
</dbReference>
<proteinExistence type="inferred from homology"/>
<dbReference type="EMBL" id="BNJK01000001">
    <property type="protein sequence ID" value="GHO92756.1"/>
    <property type="molecule type" value="Genomic_DNA"/>
</dbReference>
<dbReference type="AlphaFoldDB" id="A0A8J3IEB3"/>
<evidence type="ECO:0000259" key="2">
    <source>
        <dbReference type="PROSITE" id="PS51462"/>
    </source>
</evidence>
<sequence>MSEQKEQHNLRPTHVVTCFLQRNDPNDSRILIVQRSQRVGSYHAHWAGISGFVEPGVTPDEQAYTEIREETGLQADQVRMVRRGQVVEHVDEELGRHFYIHPFLFFVLAPERIQTDWEAVDMRWIDPSELRNYQTVPKLPEVYESAIHGEDTA</sequence>
<dbReference type="Proteomes" id="UP000597444">
    <property type="component" value="Unassembled WGS sequence"/>
</dbReference>
<feature type="domain" description="Nudix hydrolase" evidence="2">
    <location>
        <begin position="11"/>
        <end position="148"/>
    </location>
</feature>
<reference evidence="3" key="1">
    <citation type="submission" date="2020-10" db="EMBL/GenBank/DDBJ databases">
        <title>Taxonomic study of unclassified bacteria belonging to the class Ktedonobacteria.</title>
        <authorList>
            <person name="Yabe S."/>
            <person name="Wang C.M."/>
            <person name="Zheng Y."/>
            <person name="Sakai Y."/>
            <person name="Cavaletti L."/>
            <person name="Monciardini P."/>
            <person name="Donadio S."/>
        </authorList>
    </citation>
    <scope>NUCLEOTIDE SEQUENCE</scope>
    <source>
        <strain evidence="3">ID150040</strain>
    </source>
</reference>
<dbReference type="CDD" id="cd18872">
    <property type="entry name" value="NUDIX_eIF-2B"/>
    <property type="match status" value="1"/>
</dbReference>
<dbReference type="RefSeq" id="WP_220203575.1">
    <property type="nucleotide sequence ID" value="NZ_BNJK01000001.1"/>
</dbReference>
<dbReference type="PROSITE" id="PS51462">
    <property type="entry name" value="NUDIX"/>
    <property type="match status" value="1"/>
</dbReference>
<evidence type="ECO:0000313" key="3">
    <source>
        <dbReference type="EMBL" id="GHO92756.1"/>
    </source>
</evidence>
<name>A0A8J3IEB3_9CHLR</name>
<evidence type="ECO:0000313" key="4">
    <source>
        <dbReference type="Proteomes" id="UP000597444"/>
    </source>
</evidence>
<dbReference type="Gene3D" id="3.90.79.10">
    <property type="entry name" value="Nucleoside Triphosphate Pyrophosphohydrolase"/>
    <property type="match status" value="1"/>
</dbReference>
<organism evidence="3 4">
    <name type="scientific">Reticulibacter mediterranei</name>
    <dbReference type="NCBI Taxonomy" id="2778369"/>
    <lineage>
        <taxon>Bacteria</taxon>
        <taxon>Bacillati</taxon>
        <taxon>Chloroflexota</taxon>
        <taxon>Ktedonobacteria</taxon>
        <taxon>Ktedonobacterales</taxon>
        <taxon>Reticulibacteraceae</taxon>
        <taxon>Reticulibacter</taxon>
    </lineage>
</organism>
<keyword evidence="4" id="KW-1185">Reference proteome</keyword>